<dbReference type="EMBL" id="MOMC01000032">
    <property type="protein sequence ID" value="ONH29488.1"/>
    <property type="molecule type" value="Genomic_DNA"/>
</dbReference>
<keyword evidence="4" id="KW-1185">Reference proteome</keyword>
<organism evidence="3 4">
    <name type="scientific">Pseudofrankia asymbiotica</name>
    <dbReference type="NCBI Taxonomy" id="1834516"/>
    <lineage>
        <taxon>Bacteria</taxon>
        <taxon>Bacillati</taxon>
        <taxon>Actinomycetota</taxon>
        <taxon>Actinomycetes</taxon>
        <taxon>Frankiales</taxon>
        <taxon>Frankiaceae</taxon>
        <taxon>Pseudofrankia</taxon>
    </lineage>
</organism>
<dbReference type="STRING" id="1834516.BL253_16585"/>
<name>A0A1V2IBV6_9ACTN</name>
<dbReference type="AlphaFoldDB" id="A0A1V2IBV6"/>
<comment type="caution">
    <text evidence="3">The sequence shown here is derived from an EMBL/GenBank/DDBJ whole genome shotgun (WGS) entry which is preliminary data.</text>
</comment>
<reference evidence="4" key="1">
    <citation type="submission" date="2016-10" db="EMBL/GenBank/DDBJ databases">
        <title>Frankia sp. NRRL B-16386 Genome sequencing.</title>
        <authorList>
            <person name="Ghodhbane-Gtari F."/>
            <person name="Swanson E."/>
            <person name="Gueddou A."/>
            <person name="Hezbri K."/>
            <person name="Ktari K."/>
            <person name="Nouioui I."/>
            <person name="Morris K."/>
            <person name="Simpson S."/>
            <person name="Abebe-Akele F."/>
            <person name="Thomas K."/>
            <person name="Gtari M."/>
            <person name="Tisa L.S."/>
        </authorList>
    </citation>
    <scope>NUCLEOTIDE SEQUENCE [LARGE SCALE GENOMIC DNA]</scope>
    <source>
        <strain evidence="4">NRRL B-16386</strain>
    </source>
</reference>
<evidence type="ECO:0000256" key="1">
    <source>
        <dbReference type="ARBA" id="ARBA00006817"/>
    </source>
</evidence>
<dbReference type="CDD" id="cd07826">
    <property type="entry name" value="SRPBCC_CalC_Aha1-like_9"/>
    <property type="match status" value="1"/>
</dbReference>
<accession>A0A1V2IBV6</accession>
<comment type="similarity">
    <text evidence="1">Belongs to the AHA1 family.</text>
</comment>
<dbReference type="Pfam" id="PF08327">
    <property type="entry name" value="AHSA1"/>
    <property type="match status" value="1"/>
</dbReference>
<dbReference type="RefSeq" id="WP_076818005.1">
    <property type="nucleotide sequence ID" value="NZ_MOMC01000032.1"/>
</dbReference>
<dbReference type="InterPro" id="IPR023393">
    <property type="entry name" value="START-like_dom_sf"/>
</dbReference>
<dbReference type="Gene3D" id="3.30.530.20">
    <property type="match status" value="1"/>
</dbReference>
<dbReference type="OrthoDB" id="5185819at2"/>
<evidence type="ECO:0000313" key="4">
    <source>
        <dbReference type="Proteomes" id="UP000188929"/>
    </source>
</evidence>
<gene>
    <name evidence="3" type="ORF">BL253_16585</name>
</gene>
<proteinExistence type="inferred from homology"/>
<dbReference type="SUPFAM" id="SSF55961">
    <property type="entry name" value="Bet v1-like"/>
    <property type="match status" value="1"/>
</dbReference>
<dbReference type="InterPro" id="IPR013538">
    <property type="entry name" value="ASHA1/2-like_C"/>
</dbReference>
<feature type="domain" description="Activator of Hsp90 ATPase homologue 1/2-like C-terminal" evidence="2">
    <location>
        <begin position="26"/>
        <end position="155"/>
    </location>
</feature>
<evidence type="ECO:0000313" key="3">
    <source>
        <dbReference type="EMBL" id="ONH29488.1"/>
    </source>
</evidence>
<protein>
    <submittedName>
        <fullName evidence="3">Polyketide cyclase</fullName>
    </submittedName>
</protein>
<sequence>MTTTKTVTIEADPSVPLIRITRDFAATPAQLLRAHTEPELFARWAGPDGMDNRIDYWDARTGGSWRYVAHRDGAEFAFHGSFHEIDPDRLVQTFTYEGAPDSVALETLWFEDLGDGRTRLHAQSLVDSFEGRDAFVNSGMDVGIEQGYVKLDAVLAAGDA</sequence>
<evidence type="ECO:0000259" key="2">
    <source>
        <dbReference type="Pfam" id="PF08327"/>
    </source>
</evidence>
<dbReference type="Proteomes" id="UP000188929">
    <property type="component" value="Unassembled WGS sequence"/>
</dbReference>